<proteinExistence type="predicted"/>
<name>A0AAV7DX09_ARIFI</name>
<feature type="transmembrane region" description="Helical" evidence="1">
    <location>
        <begin position="583"/>
        <end position="610"/>
    </location>
</feature>
<keyword evidence="1" id="KW-1133">Transmembrane helix</keyword>
<evidence type="ECO:0000313" key="2">
    <source>
        <dbReference type="EMBL" id="KAG9441098.1"/>
    </source>
</evidence>
<keyword evidence="1" id="KW-0472">Membrane</keyword>
<dbReference type="PANTHER" id="PTHR31170:SF25">
    <property type="entry name" value="BNAA09G04570D PROTEIN"/>
    <property type="match status" value="1"/>
</dbReference>
<dbReference type="Proteomes" id="UP000825729">
    <property type="component" value="Unassembled WGS sequence"/>
</dbReference>
<keyword evidence="1" id="KW-0812">Transmembrane</keyword>
<dbReference type="EMBL" id="JAINDJ010000007">
    <property type="protein sequence ID" value="KAG9441098.1"/>
    <property type="molecule type" value="Genomic_DNA"/>
</dbReference>
<sequence length="615" mass="70783">MGLGGEDRGVVLSSEIKETTVDMGNLEEMVVQPNASDRNINTTTTAMEEQVVAVLLDHRAVVLPDQMTTSSTDEQDRQVIVPDDESSSMEGIQNLGPVDLGPYHHALVPVLDPGQIDHVFNVYCGSKYLSERGVNHRLYDDHGGSGFYKVPADIRRRAGTEAGHLYDPKYVNFRKINNLLLQAESSSLHISLRRQLSHYCYHLNSYVEGEKEKLKSLMLWLDQYKKLEGRKERDDVGATEHQYSWVDDHMISSLGDLGLLFATSFLGDLFGRSSRKAFSALEDPECAQLWVSELWSDLILLENQVPLFRLTDPMDPYALMDLHRNTGTYFRDYIPVNEQTYVHLRDHTFPHGLTPRNDRYRHASRRYLHVLHFVHELLLPNHWGDEGHLYRFFRTWPWSYLCWPIKLCSHLLSSCGNSWDKVPSRMEPIPTATRLHLTGVRFVPAIEEGFKVEFKGGVLNLPRLHVSPSTKKMLANLIAWEMCHREAPKYFINYAIFMDHLINTAKDVEILIQSRVFEHSLATDDEVAAIFNGLGRDLVYAKSLENAWYDIFPKLTVDINKYYQSRPNKWLANLMQEYFKSPWTIISFIAAIFLILLTTVQTFFAVFAYVRPPPQ</sequence>
<dbReference type="Pfam" id="PF03140">
    <property type="entry name" value="DUF247"/>
    <property type="match status" value="1"/>
</dbReference>
<accession>A0AAV7DX09</accession>
<gene>
    <name evidence="2" type="ORF">H6P81_016952</name>
</gene>
<dbReference type="InterPro" id="IPR004158">
    <property type="entry name" value="DUF247_pln"/>
</dbReference>
<reference evidence="2 3" key="1">
    <citation type="submission" date="2021-07" db="EMBL/GenBank/DDBJ databases">
        <title>The Aristolochia fimbriata genome: insights into angiosperm evolution, floral development and chemical biosynthesis.</title>
        <authorList>
            <person name="Jiao Y."/>
        </authorList>
    </citation>
    <scope>NUCLEOTIDE SEQUENCE [LARGE SCALE GENOMIC DNA]</scope>
    <source>
        <strain evidence="2">IBCAS-2021</strain>
        <tissue evidence="2">Leaf</tissue>
    </source>
</reference>
<evidence type="ECO:0000256" key="1">
    <source>
        <dbReference type="SAM" id="Phobius"/>
    </source>
</evidence>
<protein>
    <submittedName>
        <fullName evidence="2">Uncharacterized protein</fullName>
    </submittedName>
</protein>
<evidence type="ECO:0000313" key="3">
    <source>
        <dbReference type="Proteomes" id="UP000825729"/>
    </source>
</evidence>
<comment type="caution">
    <text evidence="2">The sequence shown here is derived from an EMBL/GenBank/DDBJ whole genome shotgun (WGS) entry which is preliminary data.</text>
</comment>
<organism evidence="2 3">
    <name type="scientific">Aristolochia fimbriata</name>
    <name type="common">White veined hardy Dutchman's pipe vine</name>
    <dbReference type="NCBI Taxonomy" id="158543"/>
    <lineage>
        <taxon>Eukaryota</taxon>
        <taxon>Viridiplantae</taxon>
        <taxon>Streptophyta</taxon>
        <taxon>Embryophyta</taxon>
        <taxon>Tracheophyta</taxon>
        <taxon>Spermatophyta</taxon>
        <taxon>Magnoliopsida</taxon>
        <taxon>Magnoliidae</taxon>
        <taxon>Piperales</taxon>
        <taxon>Aristolochiaceae</taxon>
        <taxon>Aristolochia</taxon>
    </lineage>
</organism>
<keyword evidence="3" id="KW-1185">Reference proteome</keyword>
<dbReference type="PANTHER" id="PTHR31170">
    <property type="entry name" value="BNAC04G53230D PROTEIN"/>
    <property type="match status" value="1"/>
</dbReference>
<dbReference type="AlphaFoldDB" id="A0AAV7DX09"/>